<name>A0AC34GT45_9BILA</name>
<organism evidence="1 2">
    <name type="scientific">Panagrolaimus sp. ES5</name>
    <dbReference type="NCBI Taxonomy" id="591445"/>
    <lineage>
        <taxon>Eukaryota</taxon>
        <taxon>Metazoa</taxon>
        <taxon>Ecdysozoa</taxon>
        <taxon>Nematoda</taxon>
        <taxon>Chromadorea</taxon>
        <taxon>Rhabditida</taxon>
        <taxon>Tylenchina</taxon>
        <taxon>Panagrolaimomorpha</taxon>
        <taxon>Panagrolaimoidea</taxon>
        <taxon>Panagrolaimidae</taxon>
        <taxon>Panagrolaimus</taxon>
    </lineage>
</organism>
<proteinExistence type="predicted"/>
<protein>
    <submittedName>
        <fullName evidence="2">WH2 domain-containing protein</fullName>
    </submittedName>
</protein>
<reference evidence="2" key="1">
    <citation type="submission" date="2022-11" db="UniProtKB">
        <authorList>
            <consortium name="WormBaseParasite"/>
        </authorList>
    </citation>
    <scope>IDENTIFICATION</scope>
</reference>
<dbReference type="WBParaSite" id="ES5_v2.g7795.t1">
    <property type="protein sequence ID" value="ES5_v2.g7795.t1"/>
    <property type="gene ID" value="ES5_v2.g7795"/>
</dbReference>
<accession>A0AC34GT45</accession>
<dbReference type="Proteomes" id="UP000887579">
    <property type="component" value="Unplaced"/>
</dbReference>
<sequence length="694" mass="78438">MYSKFAKIKTRQIYANLLSNLRLFAFGCIGLSILHLFFRNYVFDQRIFWCCFDFAIILIIIGVFDLIEYLMQDNQRLNKENTAKHQEYHEKVEENHVLRKQIIMLEETLNISNEQLKELTFRNYAVQNLQNEQLSSESPVKEDVSKSSNNDQEQIQQSIESLNVEISESQNIPFSQKPSQSCVSYSIIDEDKASSKQTSSPTNFSSSCHSRSYLQKMNDCGVFKPQIKRQPKPTEDFSKREKAISSPSSSLSTFNKNLAATPTSSRIRNDAFKSSIFDFENVIDSENGKNIKKCESNTVYEKQGNDGRKFKKPKHKKPVSSTSKSTFDKCDESSNSLNSSVKYSAEHITFKTKKKASDTFNENLCESSNILISSEMSMPSSNEKFVDDTEKLPPPSVAVLNQTYILSSTVPNEMITPIHVKSSKQKHCKSPPPIPPKPSTFSKSLVATPTTSSNIYKFATPNLPNNNALLSEMHENVRFKNINICKFDSEKENVDNKELEKERQQEVQANQNFQSIPQAPPLPANLSFNKKINTSSTSVTNVNTPSKTLNGRSLPAEIKDALRGRRKDINGENSDEEEIQEQPSIQIISTSTPPPAPPLPSNLNETISITPTSSKIKPSEISANSERKTPMNNTLLAEIRAGFKLTPIPAKKDGKSDQRNDFSTSLLKTFDEKFPQKLDDYKNKENENDGEWLN</sequence>
<evidence type="ECO:0000313" key="2">
    <source>
        <dbReference type="WBParaSite" id="ES5_v2.g7795.t1"/>
    </source>
</evidence>
<evidence type="ECO:0000313" key="1">
    <source>
        <dbReference type="Proteomes" id="UP000887579"/>
    </source>
</evidence>